<comment type="caution">
    <text evidence="1">The sequence shown here is derived from an EMBL/GenBank/DDBJ whole genome shotgun (WGS) entry which is preliminary data.</text>
</comment>
<evidence type="ECO:0000313" key="1">
    <source>
        <dbReference type="EMBL" id="MDN4493590.1"/>
    </source>
</evidence>
<dbReference type="EMBL" id="JAUHTQ010000005">
    <property type="protein sequence ID" value="MDN4493590.1"/>
    <property type="molecule type" value="Genomic_DNA"/>
</dbReference>
<name>A0ABT8GQA4_9BACL</name>
<dbReference type="Proteomes" id="UP001172743">
    <property type="component" value="Unassembled WGS sequence"/>
</dbReference>
<organism evidence="1 2">
    <name type="scientific">Ureibacillus aquaedulcis</name>
    <dbReference type="NCBI Taxonomy" id="3058421"/>
    <lineage>
        <taxon>Bacteria</taxon>
        <taxon>Bacillati</taxon>
        <taxon>Bacillota</taxon>
        <taxon>Bacilli</taxon>
        <taxon>Bacillales</taxon>
        <taxon>Caryophanaceae</taxon>
        <taxon>Ureibacillus</taxon>
    </lineage>
</organism>
<proteinExistence type="predicted"/>
<dbReference type="RefSeq" id="WP_301137933.1">
    <property type="nucleotide sequence ID" value="NZ_JAUHTQ010000005.1"/>
</dbReference>
<sequence>MNKILYFPSITIPKSQWLMESLFYWDKVGSIVPLDFLDEPQLLGEHMRKLVEAGLIEQVVPENHLWNITNFEEEFLKFIDTNPVFEPISKLGKLGLIGKNGVIKTTTEIHMGKLRGLGKKLEQRGLATKGRESWYAVEEYTASNFMTYLATVLGAITEYRPVTDSYNELSYFLPNVQQENSQNNRELLKEQLRAKIIDKVLPVPSFIEDPYDIYRFKEKHYDKLKRFRIHIEEFILNLELLPEYQVEERIKLFAESSEDEIRDISDKMKSFKWRMISFATLCSIAPPVLDLVNGISEDSKLDTASATVSLFGAVNSALSRTEIKEIERRPLAYAAIVERQFNKQPSNIHTTTSY</sequence>
<accession>A0ABT8GQA4</accession>
<keyword evidence="2" id="KW-1185">Reference proteome</keyword>
<evidence type="ECO:0000313" key="2">
    <source>
        <dbReference type="Proteomes" id="UP001172743"/>
    </source>
</evidence>
<reference evidence="1" key="1">
    <citation type="submission" date="2023-07" db="EMBL/GenBank/DDBJ databases">
        <title>Ureibacillus sp. isolated from freshwater well.</title>
        <authorList>
            <person name="Kirdat K."/>
            <person name="Bhatt A."/>
            <person name="Teware R."/>
            <person name="Bhavsar Y."/>
            <person name="Yadav A."/>
        </authorList>
    </citation>
    <scope>NUCLEOTIDE SEQUENCE</scope>
    <source>
        <strain evidence="1">BA0131</strain>
    </source>
</reference>
<gene>
    <name evidence="1" type="ORF">QYB95_08590</name>
</gene>
<protein>
    <submittedName>
        <fullName evidence="1">Uncharacterized protein</fullName>
    </submittedName>
</protein>